<dbReference type="Pfam" id="PF06276">
    <property type="entry name" value="FhuF"/>
    <property type="match status" value="1"/>
</dbReference>
<protein>
    <recommendedName>
        <fullName evidence="1">Aerobactin siderophore biosynthesis IucA/IucC-like C-terminal domain-containing protein</fullName>
    </recommendedName>
</protein>
<dbReference type="AlphaFoldDB" id="A0A4Y3WK29"/>
<dbReference type="InterPro" id="IPR022770">
    <property type="entry name" value="IucA/IucC-like_C"/>
</dbReference>
<gene>
    <name evidence="2" type="ORF">PHY01_06530</name>
</gene>
<name>A0A4Y3WK29_9PSEU</name>
<reference evidence="2 3" key="1">
    <citation type="submission" date="2019-06" db="EMBL/GenBank/DDBJ databases">
        <title>Whole genome shotgun sequence of Pseudonocardia hydrocarbonoxydans NBRC 14498.</title>
        <authorList>
            <person name="Hosoyama A."/>
            <person name="Uohara A."/>
            <person name="Ohji S."/>
            <person name="Ichikawa N."/>
        </authorList>
    </citation>
    <scope>NUCLEOTIDE SEQUENCE [LARGE SCALE GENOMIC DNA]</scope>
    <source>
        <strain evidence="2 3">NBRC 14498</strain>
    </source>
</reference>
<evidence type="ECO:0000313" key="3">
    <source>
        <dbReference type="Proteomes" id="UP000320338"/>
    </source>
</evidence>
<feature type="domain" description="Aerobactin siderophore biosynthesis IucA/IucC-like C-terminal" evidence="1">
    <location>
        <begin position="62"/>
        <end position="170"/>
    </location>
</feature>
<organism evidence="2 3">
    <name type="scientific">Pseudonocardia hydrocarbonoxydans</name>
    <dbReference type="NCBI Taxonomy" id="76726"/>
    <lineage>
        <taxon>Bacteria</taxon>
        <taxon>Bacillati</taxon>
        <taxon>Actinomycetota</taxon>
        <taxon>Actinomycetes</taxon>
        <taxon>Pseudonocardiales</taxon>
        <taxon>Pseudonocardiaceae</taxon>
        <taxon>Pseudonocardia</taxon>
    </lineage>
</organism>
<dbReference type="GO" id="GO:0003824">
    <property type="term" value="F:catalytic activity"/>
    <property type="evidence" value="ECO:0007669"/>
    <property type="project" value="UniProtKB-ARBA"/>
</dbReference>
<evidence type="ECO:0000259" key="1">
    <source>
        <dbReference type="Pfam" id="PF06276"/>
    </source>
</evidence>
<comment type="caution">
    <text evidence="2">The sequence shown here is derived from an EMBL/GenBank/DDBJ whole genome shotgun (WGS) entry which is preliminary data.</text>
</comment>
<dbReference type="RefSeq" id="WP_141276895.1">
    <property type="nucleotide sequence ID" value="NZ_BAAARZ010000027.1"/>
</dbReference>
<keyword evidence="3" id="KW-1185">Reference proteome</keyword>
<sequence length="257" mass="27352">MTGEPEVLTGVAALGDRFVARLGVPTGPGWLEVPELFGPAALAAAASALGTTSPAVAAGVQFERYAQRLVAPVLAALHRDHALLDPRPARVRVLLEGGVLRRLAFAGAPEPLSGPAGEDAVLHRLLAGNLDPVADTLHRRARAGRRVLRGAVANAVASALLHMSWPRADRAAHVDDALAWLDRVPGWADLVEVRARRVGGEPWMYVRRRSCCLAFRTAVNRAREQPYCSSCPVLAPSTTAALFERATAAYAAAHPRR</sequence>
<dbReference type="Proteomes" id="UP000320338">
    <property type="component" value="Unassembled WGS sequence"/>
</dbReference>
<evidence type="ECO:0000313" key="2">
    <source>
        <dbReference type="EMBL" id="GEC18370.1"/>
    </source>
</evidence>
<proteinExistence type="predicted"/>
<dbReference type="EMBL" id="BJNG01000005">
    <property type="protein sequence ID" value="GEC18370.1"/>
    <property type="molecule type" value="Genomic_DNA"/>
</dbReference>
<accession>A0A4Y3WK29</accession>
<dbReference type="OrthoDB" id="3575650at2"/>